<keyword evidence="3" id="KW-1185">Reference proteome</keyword>
<proteinExistence type="predicted"/>
<dbReference type="Proteomes" id="UP001148018">
    <property type="component" value="Unassembled WGS sequence"/>
</dbReference>
<evidence type="ECO:0000313" key="2">
    <source>
        <dbReference type="EMBL" id="KAJ3582819.1"/>
    </source>
</evidence>
<dbReference type="OrthoDB" id="8958824at2759"/>
<protein>
    <submittedName>
        <fullName evidence="2">Uncharacterized protein</fullName>
    </submittedName>
</protein>
<name>A0A9Q0I1U1_9TELE</name>
<feature type="region of interest" description="Disordered" evidence="1">
    <location>
        <begin position="67"/>
        <end position="89"/>
    </location>
</feature>
<feature type="non-terminal residue" evidence="2">
    <location>
        <position position="1"/>
    </location>
</feature>
<gene>
    <name evidence="2" type="ORF">NHX12_000205</name>
</gene>
<evidence type="ECO:0000256" key="1">
    <source>
        <dbReference type="SAM" id="MobiDB-lite"/>
    </source>
</evidence>
<accession>A0A9Q0I1U1</accession>
<organism evidence="2 3">
    <name type="scientific">Muraenolepis orangiensis</name>
    <name type="common">Patagonian moray cod</name>
    <dbReference type="NCBI Taxonomy" id="630683"/>
    <lineage>
        <taxon>Eukaryota</taxon>
        <taxon>Metazoa</taxon>
        <taxon>Chordata</taxon>
        <taxon>Craniata</taxon>
        <taxon>Vertebrata</taxon>
        <taxon>Euteleostomi</taxon>
        <taxon>Actinopterygii</taxon>
        <taxon>Neopterygii</taxon>
        <taxon>Teleostei</taxon>
        <taxon>Neoteleostei</taxon>
        <taxon>Acanthomorphata</taxon>
        <taxon>Zeiogadaria</taxon>
        <taxon>Gadariae</taxon>
        <taxon>Gadiformes</taxon>
        <taxon>Muraenolepidoidei</taxon>
        <taxon>Muraenolepididae</taxon>
        <taxon>Muraenolepis</taxon>
    </lineage>
</organism>
<evidence type="ECO:0000313" key="3">
    <source>
        <dbReference type="Proteomes" id="UP001148018"/>
    </source>
</evidence>
<dbReference type="AlphaFoldDB" id="A0A9Q0I1U1"/>
<sequence>LLRRKHFLEDFVCLDLRKALKKRLRTLSGREAGLLSAFLLTSSAVGGPEREVRYTCRAANARESAAQTLAVGTRKRRHKDGSFLRNREG</sequence>
<reference evidence="2" key="1">
    <citation type="submission" date="2022-07" db="EMBL/GenBank/DDBJ databases">
        <title>Chromosome-level genome of Muraenolepis orangiensis.</title>
        <authorList>
            <person name="Kim J."/>
        </authorList>
    </citation>
    <scope>NUCLEOTIDE SEQUENCE</scope>
    <source>
        <strain evidence="2">KU_S4_2022</strain>
        <tissue evidence="2">Muscle</tissue>
    </source>
</reference>
<dbReference type="EMBL" id="JANIIK010000687">
    <property type="protein sequence ID" value="KAJ3582819.1"/>
    <property type="molecule type" value="Genomic_DNA"/>
</dbReference>
<feature type="compositionally biased region" description="Basic and acidic residues" evidence="1">
    <location>
        <begin position="80"/>
        <end position="89"/>
    </location>
</feature>
<comment type="caution">
    <text evidence="2">The sequence shown here is derived from an EMBL/GenBank/DDBJ whole genome shotgun (WGS) entry which is preliminary data.</text>
</comment>